<evidence type="ECO:0008006" key="6">
    <source>
        <dbReference type="Google" id="ProtNLM"/>
    </source>
</evidence>
<evidence type="ECO:0000313" key="2">
    <source>
        <dbReference type="EMBL" id="PWL52594.1"/>
    </source>
</evidence>
<dbReference type="STRING" id="1529.SAMN04487885_1406"/>
<gene>
    <name evidence="2" type="ORF">DBY38_10225</name>
    <name evidence="3" type="ORF">SAMN04487885_1406</name>
</gene>
<evidence type="ECO:0000313" key="4">
    <source>
        <dbReference type="Proteomes" id="UP000182135"/>
    </source>
</evidence>
<evidence type="ECO:0000313" key="3">
    <source>
        <dbReference type="EMBL" id="SFG25808.1"/>
    </source>
</evidence>
<dbReference type="EMBL" id="QAMZ01000047">
    <property type="protein sequence ID" value="PWL52594.1"/>
    <property type="molecule type" value="Genomic_DNA"/>
</dbReference>
<dbReference type="AlphaFoldDB" id="A0A1I2QBX4"/>
<reference evidence="2 5" key="2">
    <citation type="submission" date="2018-03" db="EMBL/GenBank/DDBJ databases">
        <title>The uncultured portion of the human microbiome is neutrally assembled.</title>
        <authorList>
            <person name="Jeraldo P."/>
            <person name="Boardman L."/>
            <person name="White B.A."/>
            <person name="Nelson H."/>
            <person name="Goldenfeld N."/>
            <person name="Chia N."/>
        </authorList>
    </citation>
    <scope>NUCLEOTIDE SEQUENCE [LARGE SCALE GENOMIC DNA]</scope>
    <source>
        <strain evidence="2">CIM:MAG 903</strain>
    </source>
</reference>
<protein>
    <recommendedName>
        <fullName evidence="6">Restriction endonuclease</fullName>
    </recommendedName>
</protein>
<dbReference type="Proteomes" id="UP000246114">
    <property type="component" value="Unassembled WGS sequence"/>
</dbReference>
<dbReference type="RefSeq" id="WP_027639326.1">
    <property type="nucleotide sequence ID" value="NZ_BAAACD010000034.1"/>
</dbReference>
<keyword evidence="4" id="KW-1185">Reference proteome</keyword>
<accession>A0A1I2QBX4</accession>
<keyword evidence="1" id="KW-1133">Transmembrane helix</keyword>
<dbReference type="GeneID" id="90543560"/>
<feature type="transmembrane region" description="Helical" evidence="1">
    <location>
        <begin position="6"/>
        <end position="27"/>
    </location>
</feature>
<keyword evidence="1" id="KW-0812">Transmembrane</keyword>
<sequence length="182" mass="20901">MNYKLLFLIILAFSIVLTIYKLIKIIWISLKKFIFKSDDVLISPKDLCGLTPKEFQSFSNFVLEKQGFSSLSPLAESYNDESYFLTSRHGENYGVLCIKEDFSSKSPSSINYSTFKRFISILHHNNLSHGIIVHSRTLNKEKHSFISSARDDFDFIIYDGDIVSESYNLLSSGETINGWELK</sequence>
<evidence type="ECO:0000313" key="5">
    <source>
        <dbReference type="Proteomes" id="UP000246114"/>
    </source>
</evidence>
<evidence type="ECO:0000256" key="1">
    <source>
        <dbReference type="SAM" id="Phobius"/>
    </source>
</evidence>
<reference evidence="3 4" key="1">
    <citation type="submission" date="2016-10" db="EMBL/GenBank/DDBJ databases">
        <authorList>
            <person name="de Groot N.N."/>
        </authorList>
    </citation>
    <scope>NUCLEOTIDE SEQUENCE [LARGE SCALE GENOMIC DNA]</scope>
    <source>
        <strain evidence="3 4">NLAE-zl-G419</strain>
    </source>
</reference>
<organism evidence="3 4">
    <name type="scientific">Clostridium cadaveris</name>
    <dbReference type="NCBI Taxonomy" id="1529"/>
    <lineage>
        <taxon>Bacteria</taxon>
        <taxon>Bacillati</taxon>
        <taxon>Bacillota</taxon>
        <taxon>Clostridia</taxon>
        <taxon>Eubacteriales</taxon>
        <taxon>Clostridiaceae</taxon>
        <taxon>Clostridium</taxon>
    </lineage>
</organism>
<name>A0A1I2QBX4_9CLOT</name>
<proteinExistence type="predicted"/>
<dbReference type="Proteomes" id="UP000182135">
    <property type="component" value="Unassembled WGS sequence"/>
</dbReference>
<dbReference type="EMBL" id="FOOE01000040">
    <property type="protein sequence ID" value="SFG25808.1"/>
    <property type="molecule type" value="Genomic_DNA"/>
</dbReference>
<keyword evidence="1" id="KW-0472">Membrane</keyword>